<dbReference type="STRING" id="1128398.Curi_c26800"/>
<sequence length="723" mass="83199">MVTKLKSNKDKLNKIGVILIILIASIGMCLSYPSIEYRVNKYIDNPYESGSLVNELITSNYSLYYKLKSNKVEGSEKLKPSELFFNLDGLTGLKKDLIYRSRVLDNGIAKWTTNLNNSLKNLDYYAKDSETMAQDSRSDYKIEDLAKQDKGNIEKLKGIYDFYVVVKYDEQGQVVITDIHGASKRELIRIFSLKEDAYNKLMNSEDYKNDAKINPIKNATFVYAIPKNLKHIDNISNYVNKAERHSYSIESNTFIGIALIFIVISALVIPYKKSKDIIGFRQISKLPFEIWIVLVWITLNFIFKSPQYLIRDSINGNFSMFGLRLSKHMISEYLIYIVNIIYWSICFGLIFIETVNLKYIWGKGIKIYIKESSLIYKVIINNLKITFKNIDLRNKNTKQIIIILGINLIFIMIMCGMRPTIIYVAIMYSVMLFILIKIKLTDIRKKYNRILEITSNISEGNFNTIVEENLGVFQPLKEKIENIQEGFKNAVDKEIKSQNMKTELISNVSHDLKTPLTAIITYVDLLKDKNLSEEKRIAYLDTLDRKSQRLQELVEDLFEVSKATSGNISLNIVDVDIVSLMKETLLELNDKITNSSLVLRKNFPTGKVILPLDSQRTFRVFENLIINITKYAMKGSRVYIDIIDRENEVNIILKNMTESEIDYNVNELLERFVRGDKSRNTEGAGLGLAIAKSFVEIQGGCFNIDVDGDLFKVTMIFDKNISI</sequence>
<dbReference type="PANTHER" id="PTHR45528:SF1">
    <property type="entry name" value="SENSOR HISTIDINE KINASE CPXA"/>
    <property type="match status" value="1"/>
</dbReference>
<evidence type="ECO:0000256" key="4">
    <source>
        <dbReference type="ARBA" id="ARBA00022475"/>
    </source>
</evidence>
<dbReference type="OrthoDB" id="9792991at2"/>
<dbReference type="InterPro" id="IPR003594">
    <property type="entry name" value="HATPase_dom"/>
</dbReference>
<dbReference type="Pfam" id="PF00512">
    <property type="entry name" value="HisKA"/>
    <property type="match status" value="1"/>
</dbReference>
<keyword evidence="5" id="KW-0597">Phosphoprotein</keyword>
<feature type="transmembrane region" description="Helical" evidence="14">
    <location>
        <begin position="283"/>
        <end position="303"/>
    </location>
</feature>
<dbReference type="PATRIC" id="fig|1128398.3.peg.2762"/>
<evidence type="ECO:0000259" key="15">
    <source>
        <dbReference type="PROSITE" id="PS50109"/>
    </source>
</evidence>
<evidence type="ECO:0000256" key="13">
    <source>
        <dbReference type="ARBA" id="ARBA00023136"/>
    </source>
</evidence>
<feature type="transmembrane region" description="Helical" evidence="14">
    <location>
        <begin position="397"/>
        <end position="414"/>
    </location>
</feature>
<dbReference type="PROSITE" id="PS50109">
    <property type="entry name" value="HIS_KIN"/>
    <property type="match status" value="1"/>
</dbReference>
<evidence type="ECO:0000256" key="1">
    <source>
        <dbReference type="ARBA" id="ARBA00000085"/>
    </source>
</evidence>
<evidence type="ECO:0000313" key="16">
    <source>
        <dbReference type="EMBL" id="AFS79673.1"/>
    </source>
</evidence>
<keyword evidence="17" id="KW-1185">Reference proteome</keyword>
<evidence type="ECO:0000313" key="17">
    <source>
        <dbReference type="Proteomes" id="UP000006094"/>
    </source>
</evidence>
<dbReference type="GO" id="GO:0005886">
    <property type="term" value="C:plasma membrane"/>
    <property type="evidence" value="ECO:0007669"/>
    <property type="project" value="UniProtKB-SubCell"/>
</dbReference>
<proteinExistence type="predicted"/>
<feature type="transmembrane region" description="Helical" evidence="14">
    <location>
        <begin position="253"/>
        <end position="271"/>
    </location>
</feature>
<evidence type="ECO:0000256" key="3">
    <source>
        <dbReference type="ARBA" id="ARBA00012438"/>
    </source>
</evidence>
<evidence type="ECO:0000256" key="12">
    <source>
        <dbReference type="ARBA" id="ARBA00023012"/>
    </source>
</evidence>
<keyword evidence="6 16" id="KW-0808">Transferase</keyword>
<dbReference type="SMART" id="SM00388">
    <property type="entry name" value="HisKA"/>
    <property type="match status" value="1"/>
</dbReference>
<dbReference type="Gene3D" id="3.30.565.10">
    <property type="entry name" value="Histidine kinase-like ATPase, C-terminal domain"/>
    <property type="match status" value="1"/>
</dbReference>
<dbReference type="PANTHER" id="PTHR45528">
    <property type="entry name" value="SENSOR HISTIDINE KINASE CPXA"/>
    <property type="match status" value="1"/>
</dbReference>
<dbReference type="FunFam" id="1.10.287.130:FF:000008">
    <property type="entry name" value="Two-component sensor histidine kinase"/>
    <property type="match status" value="1"/>
</dbReference>
<evidence type="ECO:0000256" key="7">
    <source>
        <dbReference type="ARBA" id="ARBA00022692"/>
    </source>
</evidence>
<evidence type="ECO:0000256" key="6">
    <source>
        <dbReference type="ARBA" id="ARBA00022679"/>
    </source>
</evidence>
<evidence type="ECO:0000256" key="5">
    <source>
        <dbReference type="ARBA" id="ARBA00022553"/>
    </source>
</evidence>
<feature type="domain" description="Histidine kinase" evidence="15">
    <location>
        <begin position="507"/>
        <end position="700"/>
    </location>
</feature>
<dbReference type="KEGG" id="cad:Curi_c26800"/>
<dbReference type="Gene3D" id="1.10.287.130">
    <property type="match status" value="1"/>
</dbReference>
<keyword evidence="4" id="KW-1003">Cell membrane</keyword>
<dbReference type="GO" id="GO:0000155">
    <property type="term" value="F:phosphorelay sensor kinase activity"/>
    <property type="evidence" value="ECO:0007669"/>
    <property type="project" value="InterPro"/>
</dbReference>
<evidence type="ECO:0000256" key="2">
    <source>
        <dbReference type="ARBA" id="ARBA00004651"/>
    </source>
</evidence>
<dbReference type="InterPro" id="IPR036097">
    <property type="entry name" value="HisK_dim/P_sf"/>
</dbReference>
<feature type="transmembrane region" description="Helical" evidence="14">
    <location>
        <begin position="333"/>
        <end position="352"/>
    </location>
</feature>
<keyword evidence="13 14" id="KW-0472">Membrane</keyword>
<accession>K0B0X6</accession>
<dbReference type="SUPFAM" id="SSF47384">
    <property type="entry name" value="Homodimeric domain of signal transducing histidine kinase"/>
    <property type="match status" value="1"/>
</dbReference>
<dbReference type="eggNOG" id="COG2205">
    <property type="taxonomic scope" value="Bacteria"/>
</dbReference>
<dbReference type="GO" id="GO:0005524">
    <property type="term" value="F:ATP binding"/>
    <property type="evidence" value="ECO:0007669"/>
    <property type="project" value="UniProtKB-KW"/>
</dbReference>
<dbReference type="SMART" id="SM00387">
    <property type="entry name" value="HATPase_c"/>
    <property type="match status" value="1"/>
</dbReference>
<dbReference type="Pfam" id="PF02518">
    <property type="entry name" value="HATPase_c"/>
    <property type="match status" value="1"/>
</dbReference>
<dbReference type="InterPro" id="IPR005467">
    <property type="entry name" value="His_kinase_dom"/>
</dbReference>
<gene>
    <name evidence="16" type="primary">phoR2</name>
    <name evidence="16" type="ordered locus">Curi_c26800</name>
</gene>
<keyword evidence="8" id="KW-0547">Nucleotide-binding</keyword>
<evidence type="ECO:0000256" key="8">
    <source>
        <dbReference type="ARBA" id="ARBA00022741"/>
    </source>
</evidence>
<dbReference type="HOGENOM" id="CLU_000445_73_3_9"/>
<dbReference type="CDD" id="cd00082">
    <property type="entry name" value="HisKA"/>
    <property type="match status" value="1"/>
</dbReference>
<dbReference type="InterPro" id="IPR003661">
    <property type="entry name" value="HisK_dim/P_dom"/>
</dbReference>
<protein>
    <recommendedName>
        <fullName evidence="3">histidine kinase</fullName>
        <ecNumber evidence="3">2.7.13.3</ecNumber>
    </recommendedName>
</protein>
<comment type="catalytic activity">
    <reaction evidence="1">
        <text>ATP + protein L-histidine = ADP + protein N-phospho-L-histidine.</text>
        <dbReference type="EC" id="2.7.13.3"/>
    </reaction>
</comment>
<dbReference type="InterPro" id="IPR050398">
    <property type="entry name" value="HssS/ArlS-like"/>
</dbReference>
<feature type="transmembrane region" description="Helical" evidence="14">
    <location>
        <begin position="12"/>
        <end position="35"/>
    </location>
</feature>
<organism evidence="16 17">
    <name type="scientific">Gottschalkia acidurici (strain ATCC 7906 / DSM 604 / BCRC 14475 / CIP 104303 / KCTC 5404 / NCIMB 10678 / 9a)</name>
    <name type="common">Clostridium acidurici</name>
    <dbReference type="NCBI Taxonomy" id="1128398"/>
    <lineage>
        <taxon>Bacteria</taxon>
        <taxon>Bacillati</taxon>
        <taxon>Bacillota</taxon>
        <taxon>Tissierellia</taxon>
        <taxon>Tissierellales</taxon>
        <taxon>Gottschalkiaceae</taxon>
        <taxon>Gottschalkia</taxon>
    </lineage>
</organism>
<name>K0B0X6_GOTA9</name>
<evidence type="ECO:0000256" key="11">
    <source>
        <dbReference type="ARBA" id="ARBA00022989"/>
    </source>
</evidence>
<keyword evidence="11 14" id="KW-1133">Transmembrane helix</keyword>
<comment type="subcellular location">
    <subcellularLocation>
        <location evidence="2">Cell membrane</location>
        <topology evidence="2">Multi-pass membrane protein</topology>
    </subcellularLocation>
</comment>
<keyword evidence="7 14" id="KW-0812">Transmembrane</keyword>
<dbReference type="AlphaFoldDB" id="K0B0X6"/>
<feature type="transmembrane region" description="Helical" evidence="14">
    <location>
        <begin position="420"/>
        <end position="440"/>
    </location>
</feature>
<dbReference type="EMBL" id="CP003326">
    <property type="protein sequence ID" value="AFS79673.1"/>
    <property type="molecule type" value="Genomic_DNA"/>
</dbReference>
<dbReference type="Proteomes" id="UP000006094">
    <property type="component" value="Chromosome"/>
</dbReference>
<dbReference type="EC" id="2.7.13.3" evidence="3"/>
<keyword evidence="12" id="KW-0902">Two-component regulatory system</keyword>
<evidence type="ECO:0000256" key="14">
    <source>
        <dbReference type="SAM" id="Phobius"/>
    </source>
</evidence>
<dbReference type="RefSeq" id="WP_014968807.1">
    <property type="nucleotide sequence ID" value="NC_018664.1"/>
</dbReference>
<dbReference type="SUPFAM" id="SSF55874">
    <property type="entry name" value="ATPase domain of HSP90 chaperone/DNA topoisomerase II/histidine kinase"/>
    <property type="match status" value="1"/>
</dbReference>
<evidence type="ECO:0000256" key="9">
    <source>
        <dbReference type="ARBA" id="ARBA00022777"/>
    </source>
</evidence>
<dbReference type="InterPro" id="IPR036890">
    <property type="entry name" value="HATPase_C_sf"/>
</dbReference>
<evidence type="ECO:0000256" key="10">
    <source>
        <dbReference type="ARBA" id="ARBA00022840"/>
    </source>
</evidence>
<keyword evidence="9" id="KW-0418">Kinase</keyword>
<reference evidence="16 17" key="1">
    <citation type="journal article" date="2012" name="PLoS ONE">
        <title>The purine-utilizing bacterium Clostridium acidurici 9a: a genome-guided metabolic reconsideration.</title>
        <authorList>
            <person name="Hartwich K."/>
            <person name="Poehlein A."/>
            <person name="Daniel R."/>
        </authorList>
    </citation>
    <scope>NUCLEOTIDE SEQUENCE [LARGE SCALE GENOMIC DNA]</scope>
    <source>
        <strain evidence="17">ATCC 7906 / DSM 604 / BCRC 14475 / CIP 104303 / KCTC 5404 / NCIMB 10678 / 9a</strain>
    </source>
</reference>
<keyword evidence="10" id="KW-0067">ATP-binding</keyword>